<sequence>MAVSLSREDGTNRQSNQGNPTSFKLPQVKVHNLPVVTPEGFQNGPVTGRTQTVYSCWSPGRGVFWKDNYERRQSQLSEGGFHGSPGHKYKEIGDVELDDKTLILQGLGQMDIPTESTEHYMKPSDGCTDQPAAAAVIPPNMRTRTTIHSTDQLITLHQELHRVDMQLDKVRKGCGLFHMLHNERADKELKLQQVNEKEKKLKANEWLPPVKQDLKDTSYSTLPNEESQDIIIEDHSCDSDEISITCTKLCTILWILECMKLESPHYMPSLYTYWFKKRPIITEDKGRLIYDKTLALLKIYESMTQLNDETATGRNKEMRHKCRPSSKNEKLKKEELRIRMQRRLSPEQIEKLKLLIEEELNRAKKRTRNSIKKLMEEKAMQNSVPSHKPPKRSLPHINIDPDNIAASFDSVKETRDLIVHEQLSVMARERQEAIEQRFTALEISGNMWTDLTHMRQGVQIETTAMARNKLMMNYNWLVVLKGDLPSDALDNVYCKELLISLSSMEEYMRAVGPTVMSQERLLSVLSLLRPWELDSPIINWAIQFIINSVIYIVPKDYQVWMEYQRQNKQ</sequence>
<dbReference type="PANTHER" id="PTHR34754:SF1">
    <property type="entry name" value="COILED-COIL DOMAIN-CONTAINING PROTEIN 60"/>
    <property type="match status" value="1"/>
</dbReference>
<dbReference type="EnsemblMetazoa" id="XM_011407272.2">
    <property type="protein sequence ID" value="XP_011405574.2"/>
    <property type="gene ID" value="LOC100641090"/>
</dbReference>
<gene>
    <name evidence="3" type="primary">100641090</name>
</gene>
<reference evidence="3" key="2">
    <citation type="submission" date="2017-05" db="UniProtKB">
        <authorList>
            <consortium name="EnsemblMetazoa"/>
        </authorList>
    </citation>
    <scope>IDENTIFICATION</scope>
</reference>
<feature type="region of interest" description="Disordered" evidence="2">
    <location>
        <begin position="310"/>
        <end position="331"/>
    </location>
</feature>
<organism evidence="3">
    <name type="scientific">Amphimedon queenslandica</name>
    <name type="common">Sponge</name>
    <dbReference type="NCBI Taxonomy" id="400682"/>
    <lineage>
        <taxon>Eukaryota</taxon>
        <taxon>Metazoa</taxon>
        <taxon>Porifera</taxon>
        <taxon>Demospongiae</taxon>
        <taxon>Heteroscleromorpha</taxon>
        <taxon>Haplosclerida</taxon>
        <taxon>Niphatidae</taxon>
        <taxon>Amphimedon</taxon>
    </lineage>
</organism>
<name>A0A1X7UBC8_AMPQE</name>
<dbReference type="InterPro" id="IPR031526">
    <property type="entry name" value="DUF4698"/>
</dbReference>
<dbReference type="KEGG" id="aqu:100641090"/>
<keyword evidence="4" id="KW-1185">Reference proteome</keyword>
<dbReference type="Pfam" id="PF15769">
    <property type="entry name" value="DUF4698"/>
    <property type="match status" value="1"/>
</dbReference>
<evidence type="ECO:0000313" key="4">
    <source>
        <dbReference type="Proteomes" id="UP000007879"/>
    </source>
</evidence>
<dbReference type="EnsemblMetazoa" id="Aqu2.1.24969_001">
    <property type="protein sequence ID" value="Aqu2.1.24969_001"/>
    <property type="gene ID" value="Aqu2.1.24969"/>
</dbReference>
<feature type="compositionally biased region" description="Polar residues" evidence="2">
    <location>
        <begin position="12"/>
        <end position="24"/>
    </location>
</feature>
<dbReference type="OrthoDB" id="10017343at2759"/>
<keyword evidence="1" id="KW-0175">Coiled coil</keyword>
<proteinExistence type="predicted"/>
<dbReference type="PANTHER" id="PTHR34754">
    <property type="entry name" value="COILED-COIL DOMAIN-CONTAINING PROTEIN 60"/>
    <property type="match status" value="1"/>
</dbReference>
<dbReference type="STRING" id="400682.A0A1X7UBC8"/>
<evidence type="ECO:0000313" key="3">
    <source>
        <dbReference type="EnsemblMetazoa" id="Aqu2.1.24969_001"/>
    </source>
</evidence>
<evidence type="ECO:0000256" key="1">
    <source>
        <dbReference type="SAM" id="Coils"/>
    </source>
</evidence>
<protein>
    <recommendedName>
        <fullName evidence="5">Coiled-coil domain-containing protein 60</fullName>
    </recommendedName>
</protein>
<feature type="region of interest" description="Disordered" evidence="2">
    <location>
        <begin position="1"/>
        <end position="26"/>
    </location>
</feature>
<evidence type="ECO:0000256" key="2">
    <source>
        <dbReference type="SAM" id="MobiDB-lite"/>
    </source>
</evidence>
<reference evidence="4" key="1">
    <citation type="journal article" date="2010" name="Nature">
        <title>The Amphimedon queenslandica genome and the evolution of animal complexity.</title>
        <authorList>
            <person name="Srivastava M."/>
            <person name="Simakov O."/>
            <person name="Chapman J."/>
            <person name="Fahey B."/>
            <person name="Gauthier M.E."/>
            <person name="Mitros T."/>
            <person name="Richards G.S."/>
            <person name="Conaco C."/>
            <person name="Dacre M."/>
            <person name="Hellsten U."/>
            <person name="Larroux C."/>
            <person name="Putnam N.H."/>
            <person name="Stanke M."/>
            <person name="Adamska M."/>
            <person name="Darling A."/>
            <person name="Degnan S.M."/>
            <person name="Oakley T.H."/>
            <person name="Plachetzki D.C."/>
            <person name="Zhai Y."/>
            <person name="Adamski M."/>
            <person name="Calcino A."/>
            <person name="Cummins S.F."/>
            <person name="Goodstein D.M."/>
            <person name="Harris C."/>
            <person name="Jackson D.J."/>
            <person name="Leys S.P."/>
            <person name="Shu S."/>
            <person name="Woodcroft B.J."/>
            <person name="Vervoort M."/>
            <person name="Kosik K.S."/>
            <person name="Manning G."/>
            <person name="Degnan B.M."/>
            <person name="Rokhsar D.S."/>
        </authorList>
    </citation>
    <scope>NUCLEOTIDE SEQUENCE [LARGE SCALE GENOMIC DNA]</scope>
</reference>
<accession>A0A1X7UBC8</accession>
<feature type="compositionally biased region" description="Basic and acidic residues" evidence="2">
    <location>
        <begin position="1"/>
        <end position="11"/>
    </location>
</feature>
<feature type="coiled-coil region" evidence="1">
    <location>
        <begin position="349"/>
        <end position="377"/>
    </location>
</feature>
<dbReference type="Proteomes" id="UP000007879">
    <property type="component" value="Unassembled WGS sequence"/>
</dbReference>
<evidence type="ECO:0008006" key="5">
    <source>
        <dbReference type="Google" id="ProtNLM"/>
    </source>
</evidence>
<dbReference type="InParanoid" id="A0A1X7UBC8"/>
<dbReference type="AlphaFoldDB" id="A0A1X7UBC8"/>
<feature type="region of interest" description="Disordered" evidence="2">
    <location>
        <begin position="378"/>
        <end position="398"/>
    </location>
</feature>